<dbReference type="PIRSF" id="PIRSF000706">
    <property type="entry name" value="Kanamycin_kin"/>
    <property type="match status" value="1"/>
</dbReference>
<comment type="caution">
    <text evidence="9">The sequence shown here is derived from an EMBL/GenBank/DDBJ whole genome shotgun (WGS) entry which is preliminary data.</text>
</comment>
<evidence type="ECO:0000256" key="2">
    <source>
        <dbReference type="ARBA" id="ARBA00022679"/>
    </source>
</evidence>
<dbReference type="InterPro" id="IPR011009">
    <property type="entry name" value="Kinase-like_dom_sf"/>
</dbReference>
<evidence type="ECO:0000259" key="8">
    <source>
        <dbReference type="Pfam" id="PF01636"/>
    </source>
</evidence>
<name>A0ABP9DSY5_9ACTN</name>
<dbReference type="CDD" id="cd05150">
    <property type="entry name" value="APH"/>
    <property type="match status" value="1"/>
</dbReference>
<keyword evidence="6 7" id="KW-0046">Antibiotic resistance</keyword>
<gene>
    <name evidence="9" type="ORF">GCM10023235_41220</name>
</gene>
<keyword evidence="3 7" id="KW-0547">Nucleotide-binding</keyword>
<dbReference type="InterPro" id="IPR024165">
    <property type="entry name" value="Kan/Strep_kinase"/>
</dbReference>
<evidence type="ECO:0000256" key="5">
    <source>
        <dbReference type="ARBA" id="ARBA00022840"/>
    </source>
</evidence>
<keyword evidence="2 7" id="KW-0808">Transferase</keyword>
<accession>A0ABP9DSY5</accession>
<dbReference type="SUPFAM" id="SSF56112">
    <property type="entry name" value="Protein kinase-like (PK-like)"/>
    <property type="match status" value="1"/>
</dbReference>
<keyword evidence="4 7" id="KW-0418">Kinase</keyword>
<evidence type="ECO:0000256" key="6">
    <source>
        <dbReference type="ARBA" id="ARBA00023251"/>
    </source>
</evidence>
<evidence type="ECO:0000256" key="3">
    <source>
        <dbReference type="ARBA" id="ARBA00022741"/>
    </source>
</evidence>
<proteinExistence type="inferred from homology"/>
<evidence type="ECO:0000313" key="9">
    <source>
        <dbReference type="EMBL" id="GAA4859190.1"/>
    </source>
</evidence>
<dbReference type="EMBL" id="BAABIS010000001">
    <property type="protein sequence ID" value="GAA4859190.1"/>
    <property type="molecule type" value="Genomic_DNA"/>
</dbReference>
<evidence type="ECO:0000313" key="10">
    <source>
        <dbReference type="Proteomes" id="UP001501752"/>
    </source>
</evidence>
<dbReference type="InterPro" id="IPR002575">
    <property type="entry name" value="Aminoglycoside_PTrfase"/>
</dbReference>
<keyword evidence="10" id="KW-1185">Reference proteome</keyword>
<dbReference type="Proteomes" id="UP001501752">
    <property type="component" value="Unassembled WGS sequence"/>
</dbReference>
<keyword evidence="5 7" id="KW-0067">ATP-binding</keyword>
<dbReference type="Gene3D" id="3.30.200.20">
    <property type="entry name" value="Phosphorylase Kinase, domain 1"/>
    <property type="match status" value="1"/>
</dbReference>
<evidence type="ECO:0000256" key="1">
    <source>
        <dbReference type="ARBA" id="ARBA00006219"/>
    </source>
</evidence>
<dbReference type="RefSeq" id="WP_345698318.1">
    <property type="nucleotide sequence ID" value="NZ_BAABIS010000001.1"/>
</dbReference>
<feature type="domain" description="Aminoglycoside phosphotransferase" evidence="8">
    <location>
        <begin position="33"/>
        <end position="260"/>
    </location>
</feature>
<evidence type="ECO:0000256" key="7">
    <source>
        <dbReference type="PIRNR" id="PIRNR000706"/>
    </source>
</evidence>
<dbReference type="Pfam" id="PF01636">
    <property type="entry name" value="APH"/>
    <property type="match status" value="1"/>
</dbReference>
<reference evidence="10" key="1">
    <citation type="journal article" date="2019" name="Int. J. Syst. Evol. Microbiol.">
        <title>The Global Catalogue of Microorganisms (GCM) 10K type strain sequencing project: providing services to taxonomists for standard genome sequencing and annotation.</title>
        <authorList>
            <consortium name="The Broad Institute Genomics Platform"/>
            <consortium name="The Broad Institute Genome Sequencing Center for Infectious Disease"/>
            <person name="Wu L."/>
            <person name="Ma J."/>
        </authorList>
    </citation>
    <scope>NUCLEOTIDE SEQUENCE [LARGE SCALE GENOMIC DNA]</scope>
    <source>
        <strain evidence="10">JCM 13006</strain>
    </source>
</reference>
<protein>
    <submittedName>
        <fullName evidence="9">Aminoglycoside 3'-phosphotransferase</fullName>
    </submittedName>
</protein>
<dbReference type="Gene3D" id="3.90.1200.10">
    <property type="match status" value="1"/>
</dbReference>
<organism evidence="9 10">
    <name type="scientific">Kitasatospora terrestris</name>
    <dbReference type="NCBI Taxonomy" id="258051"/>
    <lineage>
        <taxon>Bacteria</taxon>
        <taxon>Bacillati</taxon>
        <taxon>Actinomycetota</taxon>
        <taxon>Actinomycetes</taxon>
        <taxon>Kitasatosporales</taxon>
        <taxon>Streptomycetaceae</taxon>
        <taxon>Kitasatospora</taxon>
    </lineage>
</organism>
<sequence>MIYSGVPQGRVEVPACVVGFAGGRPVRPVWLNGTGGLTFEVGAGAGRQFVKWAPAGSGVELSAELARLRWAARYAVVPAVVAEGADASGSWIATDGLPGRSAVDGRWLADPATAVRVIGEGLRVLHDALPVADCPFDWSAEARVARAHARVSAGVDDPASRVEEAVGEVGGVERALELLAAVPPVEHPVVCHGDACAPNTLLADDGSLAGHVDLGSLGVADRWADLAVATWNTRWNYGPGWERALLDGYGVDPDPERIRYYRLLWELT</sequence>
<comment type="similarity">
    <text evidence="1 7">Belongs to the aminoglycoside phosphotransferase family.</text>
</comment>
<evidence type="ECO:0000256" key="4">
    <source>
        <dbReference type="ARBA" id="ARBA00022777"/>
    </source>
</evidence>